<dbReference type="SUPFAM" id="SSF47616">
    <property type="entry name" value="GST C-terminal domain-like"/>
    <property type="match status" value="1"/>
</dbReference>
<evidence type="ECO:0000256" key="13">
    <source>
        <dbReference type="ARBA" id="ARBA00048159"/>
    </source>
</evidence>
<dbReference type="CDD" id="cd10310">
    <property type="entry name" value="GST_C_CysRS_N"/>
    <property type="match status" value="1"/>
</dbReference>
<dbReference type="GO" id="GO:0005524">
    <property type="term" value="F:ATP binding"/>
    <property type="evidence" value="ECO:0007669"/>
    <property type="project" value="UniProtKB-KW"/>
</dbReference>
<keyword evidence="5" id="KW-0547">Nucleotide-binding</keyword>
<feature type="domain" description="tRNA synthetases class I catalytic" evidence="14">
    <location>
        <begin position="550"/>
        <end position="663"/>
    </location>
</feature>
<gene>
    <name evidence="15" type="primary">CARS1</name>
</gene>
<dbReference type="HAMAP" id="MF_00041">
    <property type="entry name" value="Cys_tRNA_synth"/>
    <property type="match status" value="1"/>
</dbReference>
<feature type="domain" description="tRNA synthetases class I catalytic" evidence="14">
    <location>
        <begin position="126"/>
        <end position="423"/>
    </location>
</feature>
<dbReference type="InterPro" id="IPR014729">
    <property type="entry name" value="Rossmann-like_a/b/a_fold"/>
</dbReference>
<keyword evidence="4" id="KW-0479">Metal-binding</keyword>
<organism evidence="15 16">
    <name type="scientific">Bos indicus x Bos taurus</name>
    <name type="common">Hybrid cattle</name>
    <dbReference type="NCBI Taxonomy" id="30522"/>
    <lineage>
        <taxon>Eukaryota</taxon>
        <taxon>Metazoa</taxon>
        <taxon>Chordata</taxon>
        <taxon>Craniata</taxon>
        <taxon>Vertebrata</taxon>
        <taxon>Euteleostomi</taxon>
        <taxon>Mammalia</taxon>
        <taxon>Eutheria</taxon>
        <taxon>Laurasiatheria</taxon>
        <taxon>Artiodactyla</taxon>
        <taxon>Ruminantia</taxon>
        <taxon>Pecora</taxon>
        <taxon>Bovidae</taxon>
        <taxon>Bovinae</taxon>
        <taxon>Bos</taxon>
    </lineage>
</organism>
<dbReference type="GO" id="GO:0005737">
    <property type="term" value="C:cytoplasm"/>
    <property type="evidence" value="ECO:0007669"/>
    <property type="project" value="TreeGrafter"/>
</dbReference>
<comment type="cofactor">
    <cofactor evidence="1">
        <name>Zn(2+)</name>
        <dbReference type="ChEBI" id="CHEBI:29105"/>
    </cofactor>
</comment>
<dbReference type="Gene3D" id="1.20.1050.130">
    <property type="match status" value="1"/>
</dbReference>
<comment type="catalytic activity">
    <reaction evidence="13">
        <text>tRNA(Cys) + L-cysteine + ATP = L-cysteinyl-tRNA(Cys) + AMP + diphosphate</text>
        <dbReference type="Rhea" id="RHEA:17773"/>
        <dbReference type="Rhea" id="RHEA-COMP:9661"/>
        <dbReference type="Rhea" id="RHEA-COMP:9679"/>
        <dbReference type="ChEBI" id="CHEBI:30616"/>
        <dbReference type="ChEBI" id="CHEBI:33019"/>
        <dbReference type="ChEBI" id="CHEBI:35235"/>
        <dbReference type="ChEBI" id="CHEBI:78442"/>
        <dbReference type="ChEBI" id="CHEBI:78517"/>
        <dbReference type="ChEBI" id="CHEBI:456215"/>
        <dbReference type="EC" id="6.1.1.16"/>
    </reaction>
    <physiologicalReaction direction="left-to-right" evidence="13">
        <dbReference type="Rhea" id="RHEA:17774"/>
    </physiologicalReaction>
</comment>
<evidence type="ECO:0000256" key="3">
    <source>
        <dbReference type="ARBA" id="ARBA00022598"/>
    </source>
</evidence>
<dbReference type="Proteomes" id="UP000314981">
    <property type="component" value="Chromosome 29"/>
</dbReference>
<reference evidence="15 16" key="1">
    <citation type="submission" date="2018-11" db="EMBL/GenBank/DDBJ databases">
        <title>Haplotype-resolved cattle genomes.</title>
        <authorList>
            <person name="Low W.Y."/>
            <person name="Tearle R."/>
            <person name="Bickhart D.M."/>
            <person name="Rosen B.D."/>
            <person name="Koren S."/>
            <person name="Rhie A."/>
            <person name="Hiendleder S."/>
            <person name="Phillippy A.M."/>
            <person name="Smith T.P.L."/>
            <person name="Williams J.L."/>
        </authorList>
    </citation>
    <scope>NUCLEOTIDE SEQUENCE [LARGE SCALE GENOMIC DNA]</scope>
</reference>
<sequence length="905" mass="100466">MAGSTTEHAPDYTAILGISDEAARLRALDAYLSTRSYLQGFALSQVDVDAFRQLSGPPADPQLFHVARWFRHVTAILGSPPAARPPCGLQATGGGRRAQPTWSPPAGSEPCQLRLYNSLTRRKDVFVPQDGRRVTWYCCGPTVYDASHMGHARSYISFDILRRVLRDYFKFDVFYCMNITDIDDKIIKRARQNFLLERYRETQPQAAQLLEDVRAALQPFSAKLQETVDPDKKQMLERLQHAVAQAAEPLEGALRAGQAGQELDGRVQALLEEAKDVLSDWLDSMHGSEVTDNSIFSELPKFWEAEFHKDMEALNVLPPDVLTRVSEYVPEIVDFVQKIVDNGYGYASNGSVYFDTVKFANTEGHSYGKLVPEAVGDQKALHEGEGDLSVSAERLSEKRSPNDFALWKASKPGEPSWPCPWGKVSVAGGGGERIPARPTPHGVITFPLWPVGWDWSTSEPCIPTISDLSCWGCPPSNVACDDGPGGASQVARGVGAGARQRHGLGLHGVRRSLRSFRVWDSTPCSRGARFLGVAATEARRGAPSLSVGPQGRPGWHIECSAMAGTLLGASMDIHGGGFDLRFPHHDNELAQSEAYFENDCWVRYFLHTGHLTIAGCKMSKSLKNFITIKDALKKHSARQLRLAFLMHSWKDTLDYSANTMESALQYERLLNEFFLNVKDLLRAPVEVAAQFEKWEDEETELNKSFYKKKAAVHQALCDNIDTRTVLEEMRALVGQCNLYMAARKAARRRPHRVLLESIAHYLTHMLKIFGAIEEESSLGFPIGGAGTSLNLESTVMPYLQVLSEFREGVRRIAREHRVPEVLQLSDALRDNVLPELGVRLEDHEGLPTVVKLVDRDALLREREDKKRVSEAAGAGLAVCWRDDHGRVCTAHGGVSVSSLTKPQCL</sequence>
<dbReference type="SUPFAM" id="SSF52374">
    <property type="entry name" value="Nucleotidylyl transferase"/>
    <property type="match status" value="1"/>
</dbReference>
<dbReference type="InterPro" id="IPR036282">
    <property type="entry name" value="Glutathione-S-Trfase_C_sf"/>
</dbReference>
<dbReference type="AlphaFoldDB" id="A0A4W2BRA7"/>
<evidence type="ECO:0000256" key="9">
    <source>
        <dbReference type="ARBA" id="ARBA00023146"/>
    </source>
</evidence>
<dbReference type="InterPro" id="IPR009080">
    <property type="entry name" value="tRNAsynth_Ia_anticodon-bd"/>
</dbReference>
<dbReference type="SUPFAM" id="SSF47323">
    <property type="entry name" value="Anticodon-binding domain of a subclass of class I aminoacyl-tRNA synthetases"/>
    <property type="match status" value="1"/>
</dbReference>
<dbReference type="EC" id="6.1.1.16" evidence="2"/>
<dbReference type="GO" id="GO:0004817">
    <property type="term" value="F:cysteine-tRNA ligase activity"/>
    <property type="evidence" value="ECO:0007669"/>
    <property type="project" value="UniProtKB-EC"/>
</dbReference>
<dbReference type="InterPro" id="IPR032678">
    <property type="entry name" value="tRNA-synt_1_cat_dom"/>
</dbReference>
<accession>A0A4W2BRA7</accession>
<evidence type="ECO:0000256" key="8">
    <source>
        <dbReference type="ARBA" id="ARBA00022917"/>
    </source>
</evidence>
<comment type="function">
    <text evidence="11">Catalyzes the ATP-dependent ligation of cysteine to tRNA(Cys).</text>
</comment>
<keyword evidence="6" id="KW-0862">Zinc</keyword>
<dbReference type="PANTHER" id="PTHR10890">
    <property type="entry name" value="CYSTEINYL-TRNA SYNTHETASE"/>
    <property type="match status" value="1"/>
</dbReference>
<dbReference type="PANTHER" id="PTHR10890:SF3">
    <property type="entry name" value="CYSTEINE--TRNA LIGASE, CYTOPLASMIC"/>
    <property type="match status" value="1"/>
</dbReference>
<name>A0A4W2BRA7_BOBOX</name>
<evidence type="ECO:0000256" key="5">
    <source>
        <dbReference type="ARBA" id="ARBA00022741"/>
    </source>
</evidence>
<keyword evidence="9" id="KW-0030">Aminoacyl-tRNA synthetase</keyword>
<dbReference type="GO" id="GO:0006423">
    <property type="term" value="P:cysteinyl-tRNA aminoacylation"/>
    <property type="evidence" value="ECO:0007669"/>
    <property type="project" value="InterPro"/>
</dbReference>
<evidence type="ECO:0000313" key="16">
    <source>
        <dbReference type="Proteomes" id="UP000314981"/>
    </source>
</evidence>
<evidence type="ECO:0000256" key="12">
    <source>
        <dbReference type="ARBA" id="ARBA00039362"/>
    </source>
</evidence>
<evidence type="ECO:0000256" key="1">
    <source>
        <dbReference type="ARBA" id="ARBA00001947"/>
    </source>
</evidence>
<keyword evidence="16" id="KW-1185">Reference proteome</keyword>
<dbReference type="Ensembl" id="ENSBIXT00000014097.1">
    <property type="protein sequence ID" value="ENSBIXP00000001405.1"/>
    <property type="gene ID" value="ENSBIXG00000028580.1"/>
</dbReference>
<evidence type="ECO:0000256" key="6">
    <source>
        <dbReference type="ARBA" id="ARBA00022833"/>
    </source>
</evidence>
<dbReference type="InterPro" id="IPR024909">
    <property type="entry name" value="Cys-tRNA/MSH_ligase"/>
</dbReference>
<proteinExistence type="inferred from homology"/>
<keyword evidence="7" id="KW-0067">ATP-binding</keyword>
<protein>
    <recommendedName>
        <fullName evidence="12">Cysteine--tRNA ligase, cytoplasmic</fullName>
        <ecNumber evidence="2">6.1.1.16</ecNumber>
    </recommendedName>
    <alternativeName>
        <fullName evidence="10">Cysteinyl-tRNA synthetase</fullName>
    </alternativeName>
</protein>
<evidence type="ECO:0000313" key="15">
    <source>
        <dbReference type="Ensembl" id="ENSBIXP00000001405.1"/>
    </source>
</evidence>
<evidence type="ECO:0000256" key="4">
    <source>
        <dbReference type="ARBA" id="ARBA00022723"/>
    </source>
</evidence>
<evidence type="ECO:0000256" key="2">
    <source>
        <dbReference type="ARBA" id="ARBA00012832"/>
    </source>
</evidence>
<keyword evidence="3" id="KW-0436">Ligase</keyword>
<dbReference type="Pfam" id="PF01406">
    <property type="entry name" value="tRNA-synt_1e"/>
    <property type="match status" value="2"/>
</dbReference>
<evidence type="ECO:0000256" key="11">
    <source>
        <dbReference type="ARBA" id="ARBA00037196"/>
    </source>
</evidence>
<dbReference type="OMA" id="EAYWSTP"/>
<reference evidence="15" key="2">
    <citation type="submission" date="2025-08" db="UniProtKB">
        <authorList>
            <consortium name="Ensembl"/>
        </authorList>
    </citation>
    <scope>IDENTIFICATION</scope>
</reference>
<keyword evidence="8" id="KW-0648">Protein biosynthesis</keyword>
<evidence type="ECO:0000256" key="7">
    <source>
        <dbReference type="ARBA" id="ARBA00022840"/>
    </source>
</evidence>
<dbReference type="Gene3D" id="3.40.50.620">
    <property type="entry name" value="HUPs"/>
    <property type="match status" value="2"/>
</dbReference>
<evidence type="ECO:0000259" key="14">
    <source>
        <dbReference type="Pfam" id="PF01406"/>
    </source>
</evidence>
<dbReference type="STRING" id="30522.A0A4W2BRA7"/>
<dbReference type="FunFam" id="3.40.50.620:FF:000228">
    <property type="entry name" value="Cysteinyl-tRNA synthetase"/>
    <property type="match status" value="1"/>
</dbReference>
<dbReference type="InterPro" id="IPR015803">
    <property type="entry name" value="Cys-tRNA-ligase"/>
</dbReference>
<reference evidence="15" key="3">
    <citation type="submission" date="2025-09" db="UniProtKB">
        <authorList>
            <consortium name="Ensembl"/>
        </authorList>
    </citation>
    <scope>IDENTIFICATION</scope>
</reference>
<evidence type="ECO:0000256" key="10">
    <source>
        <dbReference type="ARBA" id="ARBA00031499"/>
    </source>
</evidence>
<dbReference type="GO" id="GO:0046872">
    <property type="term" value="F:metal ion binding"/>
    <property type="evidence" value="ECO:0007669"/>
    <property type="project" value="UniProtKB-KW"/>
</dbReference>